<dbReference type="SUPFAM" id="SSF53271">
    <property type="entry name" value="PRTase-like"/>
    <property type="match status" value="1"/>
</dbReference>
<dbReference type="PANTHER" id="PTHR11907">
    <property type="entry name" value="AMIDOPHOSPHORIBOSYLTRANSFERASE"/>
    <property type="match status" value="1"/>
</dbReference>
<keyword evidence="7" id="KW-0315">Glutamine amidotransferase</keyword>
<evidence type="ECO:0000256" key="4">
    <source>
        <dbReference type="ARBA" id="ARBA00022676"/>
    </source>
</evidence>
<dbReference type="UniPathway" id="UPA00074">
    <property type="reaction ID" value="UER00124"/>
</dbReference>
<name>A0A3B1DYM8_9ZZZZ</name>
<keyword evidence="5 9" id="KW-0808">Transferase</keyword>
<dbReference type="NCBIfam" id="TIGR01134">
    <property type="entry name" value="purF"/>
    <property type="match status" value="1"/>
</dbReference>
<dbReference type="InterPro" id="IPR029055">
    <property type="entry name" value="Ntn_hydrolases_N"/>
</dbReference>
<gene>
    <name evidence="9" type="ORF">MNB_ARC-1_242</name>
</gene>
<dbReference type="InterPro" id="IPR029057">
    <property type="entry name" value="PRTase-like"/>
</dbReference>
<dbReference type="InterPro" id="IPR005854">
    <property type="entry name" value="PurF"/>
</dbReference>
<dbReference type="HAMAP" id="MF_01931">
    <property type="entry name" value="PurF"/>
    <property type="match status" value="1"/>
</dbReference>
<dbReference type="CDD" id="cd06223">
    <property type="entry name" value="PRTases_typeI"/>
    <property type="match status" value="1"/>
</dbReference>
<dbReference type="GO" id="GO:0004044">
    <property type="term" value="F:amidophosphoribosyltransferase activity"/>
    <property type="evidence" value="ECO:0007669"/>
    <property type="project" value="UniProtKB-EC"/>
</dbReference>
<evidence type="ECO:0000313" key="9">
    <source>
        <dbReference type="EMBL" id="VAY88431.1"/>
    </source>
</evidence>
<evidence type="ECO:0000256" key="5">
    <source>
        <dbReference type="ARBA" id="ARBA00022679"/>
    </source>
</evidence>
<dbReference type="AlphaFoldDB" id="A0A3B1DYM8"/>
<dbReference type="Pfam" id="PF00156">
    <property type="entry name" value="Pribosyltran"/>
    <property type="match status" value="1"/>
</dbReference>
<evidence type="ECO:0000259" key="8">
    <source>
        <dbReference type="PROSITE" id="PS51278"/>
    </source>
</evidence>
<dbReference type="Pfam" id="PF13537">
    <property type="entry name" value="GATase_7"/>
    <property type="match status" value="1"/>
</dbReference>
<keyword evidence="4 9" id="KW-0328">Glycosyltransferase</keyword>
<evidence type="ECO:0000256" key="2">
    <source>
        <dbReference type="ARBA" id="ARBA00010138"/>
    </source>
</evidence>
<protein>
    <recommendedName>
        <fullName evidence="3">amidophosphoribosyltransferase</fullName>
        <ecNumber evidence="3">2.4.2.14</ecNumber>
    </recommendedName>
</protein>
<dbReference type="Gene3D" id="3.60.20.10">
    <property type="entry name" value="Glutamine Phosphoribosylpyrophosphate, subunit 1, domain 1"/>
    <property type="match status" value="1"/>
</dbReference>
<feature type="domain" description="Glutamine amidotransferase type-2" evidence="8">
    <location>
        <begin position="2"/>
        <end position="223"/>
    </location>
</feature>
<reference evidence="9" key="1">
    <citation type="submission" date="2018-10" db="EMBL/GenBank/DDBJ databases">
        <authorList>
            <person name="Aoki K."/>
        </authorList>
    </citation>
    <scope>NUCLEOTIDE SEQUENCE</scope>
</reference>
<keyword evidence="6" id="KW-0658">Purine biosynthesis</keyword>
<dbReference type="InterPro" id="IPR017932">
    <property type="entry name" value="GATase_2_dom"/>
</dbReference>
<evidence type="ECO:0000256" key="6">
    <source>
        <dbReference type="ARBA" id="ARBA00022755"/>
    </source>
</evidence>
<dbReference type="PIRSF" id="PIRSF000485">
    <property type="entry name" value="Amd_phspho_trans"/>
    <property type="match status" value="1"/>
</dbReference>
<comment type="similarity">
    <text evidence="2">In the C-terminal section; belongs to the purine/pyrimidine phosphoribosyltransferase family.</text>
</comment>
<dbReference type="InterPro" id="IPR035584">
    <property type="entry name" value="PurF_N"/>
</dbReference>
<organism evidence="9">
    <name type="scientific">hydrothermal vent metagenome</name>
    <dbReference type="NCBI Taxonomy" id="652676"/>
    <lineage>
        <taxon>unclassified sequences</taxon>
        <taxon>metagenomes</taxon>
        <taxon>ecological metagenomes</taxon>
    </lineage>
</organism>
<dbReference type="SUPFAM" id="SSF56235">
    <property type="entry name" value="N-terminal nucleophile aminohydrolases (Ntn hydrolases)"/>
    <property type="match status" value="1"/>
</dbReference>
<evidence type="ECO:0000256" key="3">
    <source>
        <dbReference type="ARBA" id="ARBA00011941"/>
    </source>
</evidence>
<evidence type="ECO:0000256" key="1">
    <source>
        <dbReference type="ARBA" id="ARBA00005209"/>
    </source>
</evidence>
<dbReference type="PROSITE" id="PS51278">
    <property type="entry name" value="GATASE_TYPE_2"/>
    <property type="match status" value="1"/>
</dbReference>
<dbReference type="GO" id="GO:0006189">
    <property type="term" value="P:'de novo' IMP biosynthetic process"/>
    <property type="evidence" value="ECO:0007669"/>
    <property type="project" value="UniProtKB-UniPathway"/>
</dbReference>
<dbReference type="Gene3D" id="3.40.50.2020">
    <property type="match status" value="1"/>
</dbReference>
<proteinExistence type="inferred from homology"/>
<dbReference type="EC" id="2.4.2.14" evidence="3"/>
<dbReference type="GO" id="GO:0009113">
    <property type="term" value="P:purine nucleobase biosynthetic process"/>
    <property type="evidence" value="ECO:0007669"/>
    <property type="project" value="InterPro"/>
</dbReference>
<sequence>MCAIVGIYGNVDAAKLASAALFAMQHRGHEATGISSGGDDSKKIFTVKKCGYVRDVYNEEAFEVLKGNMAIGHNRYSTAGSESTFDAQPIHAKYKLGEISIVHNGNLVNKNEIRQRLINEGSIFQTGMDTENLIHLIAKSSQDRLRDRIIKSLTKTKGAYNFIIQSRSKLFVVRDPYGIRPLSIGKLRSGGWIIASETCCFDIVDAKFVRDVKPGEMLIFSKNTKNPESIILDDTKEFRPCAFEYIYFARPDSDIDGKNVYSTREAMGKELAQNDKNILDVDMVIPVPDSGVPSALGYSKESGIPFELGIIRNHYVGRTFIEPTQAMRNMKVKMKLSPMKSLIAGKKIVVIDDSIVRGTTSKRIVKMLKDAGAVEVHFRVASPMIKYPCFYGIDTPTKDELINAVKTKDEVKEYIEADSLEYLSIDNLKNALGKETNYSMVSFDGNYFVE</sequence>
<comment type="pathway">
    <text evidence="1">Purine metabolism; IMP biosynthesis via de novo pathway; N(1)-(5-phospho-D-ribosyl)glycinamide from 5-phospho-alpha-D-ribose 1-diphosphate: step 1/2.</text>
</comment>
<accession>A0A3B1DYM8</accession>
<dbReference type="EMBL" id="UOYO01000058">
    <property type="protein sequence ID" value="VAY88431.1"/>
    <property type="molecule type" value="Genomic_DNA"/>
</dbReference>
<dbReference type="InterPro" id="IPR000836">
    <property type="entry name" value="PRTase_dom"/>
</dbReference>
<dbReference type="CDD" id="cd00715">
    <property type="entry name" value="GPATase_N"/>
    <property type="match status" value="1"/>
</dbReference>
<evidence type="ECO:0000256" key="7">
    <source>
        <dbReference type="ARBA" id="ARBA00022962"/>
    </source>
</evidence>